<dbReference type="Proteomes" id="UP000434276">
    <property type="component" value="Unassembled WGS sequence"/>
</dbReference>
<dbReference type="AlphaFoldDB" id="A0A5S9XR46"/>
<dbReference type="InterPro" id="IPR005174">
    <property type="entry name" value="KIB1-4_b-propeller"/>
</dbReference>
<dbReference type="OrthoDB" id="1104955at2759"/>
<feature type="domain" description="KIB1-4 beta-propeller" evidence="1">
    <location>
        <begin position="11"/>
        <end position="267"/>
    </location>
</feature>
<gene>
    <name evidence="2" type="ORF">C24_LOCUS17561</name>
</gene>
<evidence type="ECO:0000313" key="2">
    <source>
        <dbReference type="EMBL" id="CAA0394567.1"/>
    </source>
</evidence>
<dbReference type="EMBL" id="CACSHJ010000095">
    <property type="protein sequence ID" value="CAA0394567.1"/>
    <property type="molecule type" value="Genomic_DNA"/>
</dbReference>
<sequence>MLFPEDGCVLYNPEEDNRLYNTKRDFSKTRFPTNSGNLFLTLDAESNLYIIDLFSEKRINLPPLDSVKGFYNLKRIGDKEFEEKFTRPSFGYNNQNVVNLRGLLSVDEDNQEKYTREDHYRTIPTYIDVIHRELRGISDMVLRGDILYVYTTQSYIRVLDLAGQEGYNEFVSNTDLLPPRYLASHSSSDDKIYSSHRNIAVTTSREVLLVDSIVYESRIGFRLYKKVPNPNPDELLYTPYVSVEVYSLGDEALLLDLGITVPADNTLGIEPTPSISPVTTVSVTVKRNFHVGPKTSVCSILKQRKSHASQVSRT</sequence>
<name>A0A5S9XR46_ARATH</name>
<dbReference type="Pfam" id="PF03478">
    <property type="entry name" value="Beta-prop_KIB1-4"/>
    <property type="match status" value="1"/>
</dbReference>
<dbReference type="ExpressionAtlas" id="A0A5S9XR46">
    <property type="expression patterns" value="baseline and differential"/>
</dbReference>
<proteinExistence type="predicted"/>
<reference evidence="2 3" key="1">
    <citation type="submission" date="2019-12" db="EMBL/GenBank/DDBJ databases">
        <authorList>
            <person name="Jiao W.-B."/>
            <person name="Schneeberger K."/>
        </authorList>
    </citation>
    <scope>NUCLEOTIDE SEQUENCE [LARGE SCALE GENOMIC DNA]</scope>
    <source>
        <strain evidence="3">cv. C24</strain>
    </source>
</reference>
<organism evidence="2 3">
    <name type="scientific">Arabidopsis thaliana</name>
    <name type="common">Mouse-ear cress</name>
    <dbReference type="NCBI Taxonomy" id="3702"/>
    <lineage>
        <taxon>Eukaryota</taxon>
        <taxon>Viridiplantae</taxon>
        <taxon>Streptophyta</taxon>
        <taxon>Embryophyta</taxon>
        <taxon>Tracheophyta</taxon>
        <taxon>Spermatophyta</taxon>
        <taxon>Magnoliopsida</taxon>
        <taxon>eudicotyledons</taxon>
        <taxon>Gunneridae</taxon>
        <taxon>Pentapetalae</taxon>
        <taxon>rosids</taxon>
        <taxon>malvids</taxon>
        <taxon>Brassicales</taxon>
        <taxon>Brassicaceae</taxon>
        <taxon>Camelineae</taxon>
        <taxon>Arabidopsis</taxon>
    </lineage>
</organism>
<evidence type="ECO:0000313" key="3">
    <source>
        <dbReference type="Proteomes" id="UP000434276"/>
    </source>
</evidence>
<accession>A0A5S9XR46</accession>
<protein>
    <recommendedName>
        <fullName evidence="1">KIB1-4 beta-propeller domain-containing protein</fullName>
    </recommendedName>
</protein>
<evidence type="ECO:0000259" key="1">
    <source>
        <dbReference type="Pfam" id="PF03478"/>
    </source>
</evidence>